<evidence type="ECO:0000313" key="1">
    <source>
        <dbReference type="EMBL" id="VFS46727.1"/>
    </source>
</evidence>
<dbReference type="Pfam" id="PF06516">
    <property type="entry name" value="NUP"/>
    <property type="match status" value="1"/>
</dbReference>
<dbReference type="EMBL" id="CAADJA010000002">
    <property type="protein sequence ID" value="VFS46727.1"/>
    <property type="molecule type" value="Genomic_DNA"/>
</dbReference>
<dbReference type="AlphaFoldDB" id="A0A484ZE03"/>
<sequence>MINGVAGTPPSRGTIGDVSWGTWAVDYDLGTAGHPKRDCMTAKLSFRVKAMRISAAIS</sequence>
<proteinExistence type="predicted"/>
<dbReference type="Proteomes" id="UP000373449">
    <property type="component" value="Unassembled WGS sequence"/>
</dbReference>
<gene>
    <name evidence="1" type="ORF">NCTC12282_01645</name>
</gene>
<protein>
    <submittedName>
        <fullName evidence="1">Purine nucleoside permease</fullName>
    </submittedName>
</protein>
<name>A0A484ZE03_9GAMM</name>
<evidence type="ECO:0000313" key="2">
    <source>
        <dbReference type="Proteomes" id="UP000373449"/>
    </source>
</evidence>
<organism evidence="1 2">
    <name type="scientific">Budvicia aquatica</name>
    <dbReference type="NCBI Taxonomy" id="82979"/>
    <lineage>
        <taxon>Bacteria</taxon>
        <taxon>Pseudomonadati</taxon>
        <taxon>Pseudomonadota</taxon>
        <taxon>Gammaproteobacteria</taxon>
        <taxon>Enterobacterales</taxon>
        <taxon>Budviciaceae</taxon>
        <taxon>Budvicia</taxon>
    </lineage>
</organism>
<dbReference type="GO" id="GO:0055085">
    <property type="term" value="P:transmembrane transport"/>
    <property type="evidence" value="ECO:0007669"/>
    <property type="project" value="InterPro"/>
</dbReference>
<reference evidence="1 2" key="1">
    <citation type="submission" date="2019-03" db="EMBL/GenBank/DDBJ databases">
        <authorList>
            <consortium name="Pathogen Informatics"/>
        </authorList>
    </citation>
    <scope>NUCLEOTIDE SEQUENCE [LARGE SCALE GENOMIC DNA]</scope>
    <source>
        <strain evidence="1 2">NCTC12282</strain>
    </source>
</reference>
<dbReference type="InterPro" id="IPR009486">
    <property type="entry name" value="Pur_nuclsid_perm"/>
</dbReference>
<accession>A0A484ZE03</accession>